<protein>
    <recommendedName>
        <fullName evidence="5">NADH dehydrogenase [ubiquinone] 1 beta subcomplex subunit 7</fullName>
    </recommendedName>
</protein>
<evidence type="ECO:0000256" key="3">
    <source>
        <dbReference type="ARBA" id="ARBA00004637"/>
    </source>
</evidence>
<name>A0A9P0DBA8_9CUCU</name>
<evidence type="ECO:0000256" key="8">
    <source>
        <dbReference type="ARBA" id="ARBA00022792"/>
    </source>
</evidence>
<evidence type="ECO:0000256" key="4">
    <source>
        <dbReference type="ARBA" id="ARBA00008006"/>
    </source>
</evidence>
<dbReference type="OrthoDB" id="268414at2759"/>
<organism evidence="13 14">
    <name type="scientific">Psylliodes chrysocephalus</name>
    <dbReference type="NCBI Taxonomy" id="3402493"/>
    <lineage>
        <taxon>Eukaryota</taxon>
        <taxon>Metazoa</taxon>
        <taxon>Ecdysozoa</taxon>
        <taxon>Arthropoda</taxon>
        <taxon>Hexapoda</taxon>
        <taxon>Insecta</taxon>
        <taxon>Pterygota</taxon>
        <taxon>Neoptera</taxon>
        <taxon>Endopterygota</taxon>
        <taxon>Coleoptera</taxon>
        <taxon>Polyphaga</taxon>
        <taxon>Cucujiformia</taxon>
        <taxon>Chrysomeloidea</taxon>
        <taxon>Chrysomelidae</taxon>
        <taxon>Galerucinae</taxon>
        <taxon>Alticini</taxon>
        <taxon>Psylliodes</taxon>
    </lineage>
</organism>
<evidence type="ECO:0000256" key="10">
    <source>
        <dbReference type="ARBA" id="ARBA00023128"/>
    </source>
</evidence>
<dbReference type="EMBL" id="OV651819">
    <property type="protein sequence ID" value="CAH1113262.1"/>
    <property type="molecule type" value="Genomic_DNA"/>
</dbReference>
<evidence type="ECO:0000256" key="11">
    <source>
        <dbReference type="ARBA" id="ARBA00023136"/>
    </source>
</evidence>
<accession>A0A9P0DBA8</accession>
<keyword evidence="11" id="KW-0472">Membrane</keyword>
<comment type="function">
    <text evidence="1">Accessory subunit of the mitochondrial membrane respiratory chain NADH dehydrogenase (Complex I), that is believed not to be involved in catalysis. Complex I functions in the transfer of electrons from NADH to the respiratory chain. The immediate electron acceptor for the enzyme is believed to be ubiquinone.</text>
</comment>
<evidence type="ECO:0000256" key="9">
    <source>
        <dbReference type="ARBA" id="ARBA00022982"/>
    </source>
</evidence>
<dbReference type="PANTHER" id="PTHR20900">
    <property type="entry name" value="NADH:UBIQUINONE OXIDOREDUCTASE B18-LIKE SUBUNIT"/>
    <property type="match status" value="1"/>
</dbReference>
<keyword evidence="14" id="KW-1185">Reference proteome</keyword>
<keyword evidence="10" id="KW-0496">Mitochondrion</keyword>
<dbReference type="GO" id="GO:0005758">
    <property type="term" value="C:mitochondrial intermembrane space"/>
    <property type="evidence" value="ECO:0007669"/>
    <property type="project" value="UniProtKB-SubCell"/>
</dbReference>
<evidence type="ECO:0000256" key="7">
    <source>
        <dbReference type="ARBA" id="ARBA00022660"/>
    </source>
</evidence>
<keyword evidence="6" id="KW-0813">Transport</keyword>
<gene>
    <name evidence="13" type="ORF">PSYICH_LOCUS13179</name>
</gene>
<evidence type="ECO:0000256" key="5">
    <source>
        <dbReference type="ARBA" id="ARBA00018677"/>
    </source>
</evidence>
<sequence>MGSSLEPFKNGINLFMHPDVTPDPTKEPTFDACSGFITCRKMRCLPCSEDELKSAKIPLEDRDYCAHLLMKFRVCRKDNWPFAVCKAEKHEYLKCQHEDFILRMKEYERERRLMLKYRK</sequence>
<dbReference type="PANTHER" id="PTHR20900:SF0">
    <property type="entry name" value="NADH DEHYDROGENASE [UBIQUINONE] 1 BETA SUBCOMPLEX SUBUNIT 7"/>
    <property type="match status" value="1"/>
</dbReference>
<dbReference type="Proteomes" id="UP001153636">
    <property type="component" value="Chromosome 7"/>
</dbReference>
<keyword evidence="9" id="KW-0249">Electron transport</keyword>
<evidence type="ECO:0000256" key="2">
    <source>
        <dbReference type="ARBA" id="ARBA00004569"/>
    </source>
</evidence>
<comment type="similarity">
    <text evidence="4">Belongs to the complex I NDUFB7 subunit family.</text>
</comment>
<reference evidence="13" key="1">
    <citation type="submission" date="2022-01" db="EMBL/GenBank/DDBJ databases">
        <authorList>
            <person name="King R."/>
        </authorList>
    </citation>
    <scope>NUCLEOTIDE SEQUENCE</scope>
</reference>
<proteinExistence type="inferred from homology"/>
<keyword evidence="12" id="KW-1015">Disulfide bond</keyword>
<evidence type="ECO:0000256" key="12">
    <source>
        <dbReference type="ARBA" id="ARBA00023157"/>
    </source>
</evidence>
<dbReference type="InterPro" id="IPR008698">
    <property type="entry name" value="NDUB7"/>
</dbReference>
<dbReference type="AlphaFoldDB" id="A0A9P0DBA8"/>
<evidence type="ECO:0000313" key="14">
    <source>
        <dbReference type="Proteomes" id="UP001153636"/>
    </source>
</evidence>
<evidence type="ECO:0000256" key="1">
    <source>
        <dbReference type="ARBA" id="ARBA00003195"/>
    </source>
</evidence>
<dbReference type="Pfam" id="PF05676">
    <property type="entry name" value="NDUF_B7"/>
    <property type="match status" value="1"/>
</dbReference>
<keyword evidence="8" id="KW-0999">Mitochondrion inner membrane</keyword>
<keyword evidence="7" id="KW-0679">Respiratory chain</keyword>
<evidence type="ECO:0000256" key="6">
    <source>
        <dbReference type="ARBA" id="ARBA00022448"/>
    </source>
</evidence>
<comment type="subcellular location">
    <subcellularLocation>
        <location evidence="3">Mitochondrion inner membrane</location>
        <topology evidence="3">Peripheral membrane protein</topology>
    </subcellularLocation>
    <subcellularLocation>
        <location evidence="2">Mitochondrion intermembrane space</location>
    </subcellularLocation>
</comment>
<dbReference type="GO" id="GO:0005743">
    <property type="term" value="C:mitochondrial inner membrane"/>
    <property type="evidence" value="ECO:0007669"/>
    <property type="project" value="UniProtKB-SubCell"/>
</dbReference>
<evidence type="ECO:0000313" key="13">
    <source>
        <dbReference type="EMBL" id="CAH1113262.1"/>
    </source>
</evidence>